<dbReference type="Gene3D" id="3.20.20.370">
    <property type="entry name" value="Glycoside hydrolase/deacetylase"/>
    <property type="match status" value="1"/>
</dbReference>
<dbReference type="EMBL" id="WAGX01000003">
    <property type="protein sequence ID" value="KAB1440488.1"/>
    <property type="molecule type" value="Genomic_DNA"/>
</dbReference>
<dbReference type="AlphaFoldDB" id="A0A7V7QP46"/>
<dbReference type="PANTHER" id="PTHR31609">
    <property type="entry name" value="YDJC DEACETYLASE FAMILY MEMBER"/>
    <property type="match status" value="1"/>
</dbReference>
<keyword evidence="5" id="KW-0119">Carbohydrate metabolism</keyword>
<sequence>MNKLIVRMDDLGISKGVNYGIYTAAQYGLAKACGLMSNMEDAVHGYELIKDFRLNMGLHVNIVLGKPVSNENEVKSLLDESGNFKNSCYYRSNENDTIVYEEVVIEIENQIKQFEKITGFLPEYIDYHAVCTQTFVKAISDVCNKKKLLYIPFPNGNIKGKEVIYCDISENEPFDVKPVDFFEKNKKYILNNPLAIAVFHPGYIDSKIMKVSSLNMQRAIDLEYISNSSSKEWLVNNNVKLVDFNEFKKEEC</sequence>
<accession>A0A7V7QP46</accession>
<dbReference type="OrthoDB" id="9774177at2"/>
<evidence type="ECO:0000313" key="6">
    <source>
        <dbReference type="EMBL" id="KAB1440488.1"/>
    </source>
</evidence>
<dbReference type="GO" id="GO:0046872">
    <property type="term" value="F:metal ion binding"/>
    <property type="evidence" value="ECO:0007669"/>
    <property type="project" value="UniProtKB-KW"/>
</dbReference>
<gene>
    <name evidence="6" type="ORF">F7O84_01235</name>
</gene>
<evidence type="ECO:0000313" key="7">
    <source>
        <dbReference type="Proteomes" id="UP000461768"/>
    </source>
</evidence>
<reference evidence="6 7" key="2">
    <citation type="submission" date="2020-02" db="EMBL/GenBank/DDBJ databases">
        <title>Candidatus Galacturonibacter soehngenii shows hetero-acetogenic catabolism of galacturonic acid but lacks a canonical carbon monoxide dehydrogenase/acetyl-CoA synthase complex.</title>
        <authorList>
            <person name="Diender M."/>
            <person name="Stouten G.R."/>
            <person name="Petersen J.F."/>
            <person name="Nielsen P.H."/>
            <person name="Dueholm M.S."/>
            <person name="Pronk J.T."/>
            <person name="Van Loosdrecht M.C.M."/>
        </authorList>
    </citation>
    <scope>NUCLEOTIDE SEQUENCE [LARGE SCALE GENOMIC DNA]</scope>
    <source>
        <strain evidence="6">GalUA</strain>
    </source>
</reference>
<dbReference type="Pfam" id="PF04794">
    <property type="entry name" value="YdjC"/>
    <property type="match status" value="1"/>
</dbReference>
<dbReference type="RefSeq" id="WP_151140979.1">
    <property type="nucleotide sequence ID" value="NZ_WAGX01000003.1"/>
</dbReference>
<evidence type="ECO:0000256" key="4">
    <source>
        <dbReference type="ARBA" id="ARBA00022842"/>
    </source>
</evidence>
<evidence type="ECO:0000256" key="5">
    <source>
        <dbReference type="ARBA" id="ARBA00023277"/>
    </source>
</evidence>
<evidence type="ECO:0000256" key="3">
    <source>
        <dbReference type="ARBA" id="ARBA00022801"/>
    </source>
</evidence>
<protein>
    <submittedName>
        <fullName evidence="6">ChbG/HpnK family deacetylase</fullName>
    </submittedName>
</protein>
<dbReference type="InterPro" id="IPR011330">
    <property type="entry name" value="Glyco_hydro/deAcase_b/a-brl"/>
</dbReference>
<dbReference type="GO" id="GO:0016787">
    <property type="term" value="F:hydrolase activity"/>
    <property type="evidence" value="ECO:0007669"/>
    <property type="project" value="UniProtKB-KW"/>
</dbReference>
<evidence type="ECO:0000256" key="2">
    <source>
        <dbReference type="ARBA" id="ARBA00022723"/>
    </source>
</evidence>
<dbReference type="PANTHER" id="PTHR31609:SF1">
    <property type="entry name" value="CARBOHYDRATE DEACETYLASE"/>
    <property type="match status" value="1"/>
</dbReference>
<dbReference type="GO" id="GO:0019213">
    <property type="term" value="F:deacetylase activity"/>
    <property type="evidence" value="ECO:0007669"/>
    <property type="project" value="TreeGrafter"/>
</dbReference>
<comment type="caution">
    <text evidence="6">The sequence shown here is derived from an EMBL/GenBank/DDBJ whole genome shotgun (WGS) entry which is preliminary data.</text>
</comment>
<organism evidence="6 7">
    <name type="scientific">Candidatus Galacturonatibacter soehngenii</name>
    <dbReference type="NCBI Taxonomy" id="2307010"/>
    <lineage>
        <taxon>Bacteria</taxon>
        <taxon>Bacillati</taxon>
        <taxon>Bacillota</taxon>
        <taxon>Clostridia</taxon>
        <taxon>Lachnospirales</taxon>
        <taxon>Lachnospiraceae</taxon>
        <taxon>Candidatus Galacturonatibacter</taxon>
    </lineage>
</organism>
<reference evidence="6 7" key="1">
    <citation type="submission" date="2019-09" db="EMBL/GenBank/DDBJ databases">
        <authorList>
            <person name="Valk L.C."/>
        </authorList>
    </citation>
    <scope>NUCLEOTIDE SEQUENCE [LARGE SCALE GENOMIC DNA]</scope>
    <source>
        <strain evidence="6">GalUA</strain>
    </source>
</reference>
<name>A0A7V7QP46_9FIRM</name>
<dbReference type="InterPro" id="IPR006879">
    <property type="entry name" value="YdjC-like"/>
</dbReference>
<keyword evidence="4" id="KW-0460">Magnesium</keyword>
<keyword evidence="3" id="KW-0378">Hydrolase</keyword>
<keyword evidence="2" id="KW-0479">Metal-binding</keyword>
<keyword evidence="7" id="KW-1185">Reference proteome</keyword>
<dbReference type="Proteomes" id="UP000461768">
    <property type="component" value="Unassembled WGS sequence"/>
</dbReference>
<evidence type="ECO:0000256" key="1">
    <source>
        <dbReference type="ARBA" id="ARBA00001946"/>
    </source>
</evidence>
<dbReference type="SUPFAM" id="SSF88713">
    <property type="entry name" value="Glycoside hydrolase/deacetylase"/>
    <property type="match status" value="1"/>
</dbReference>
<comment type="cofactor">
    <cofactor evidence="1">
        <name>Mg(2+)</name>
        <dbReference type="ChEBI" id="CHEBI:18420"/>
    </cofactor>
</comment>
<dbReference type="GO" id="GO:0005975">
    <property type="term" value="P:carbohydrate metabolic process"/>
    <property type="evidence" value="ECO:0007669"/>
    <property type="project" value="InterPro"/>
</dbReference>
<proteinExistence type="predicted"/>